<dbReference type="SUPFAM" id="SSF103481">
    <property type="entry name" value="Multidrug resistance efflux transporter EmrE"/>
    <property type="match status" value="1"/>
</dbReference>
<feature type="transmembrane region" description="Helical" evidence="1">
    <location>
        <begin position="64"/>
        <end position="83"/>
    </location>
</feature>
<evidence type="ECO:0000313" key="2">
    <source>
        <dbReference type="EMBL" id="CAE0380288.1"/>
    </source>
</evidence>
<keyword evidence="1" id="KW-1133">Transmembrane helix</keyword>
<accession>A0A7S3KFA9</accession>
<reference evidence="2" key="1">
    <citation type="submission" date="2021-01" db="EMBL/GenBank/DDBJ databases">
        <authorList>
            <person name="Corre E."/>
            <person name="Pelletier E."/>
            <person name="Niang G."/>
            <person name="Scheremetjew M."/>
            <person name="Finn R."/>
            <person name="Kale V."/>
            <person name="Holt S."/>
            <person name="Cochrane G."/>
            <person name="Meng A."/>
            <person name="Brown T."/>
            <person name="Cohen L."/>
        </authorList>
    </citation>
    <scope>NUCLEOTIDE SEQUENCE</scope>
    <source>
        <strain evidence="2">CT5</strain>
    </source>
</reference>
<name>A0A7S3KFA9_EUPCR</name>
<dbReference type="InterPro" id="IPR037185">
    <property type="entry name" value="EmrE-like"/>
</dbReference>
<sequence>MVLGLSNILQTVIISCFCSNFLNFSHYRLIDLLILNIHGMLSAVWIPLMFLAAKYAEASFISPILNIENVFTILIDMFVFGYTFISTEFIGMGILGTCIVIPILKNYFGRK</sequence>
<dbReference type="AlphaFoldDB" id="A0A7S3KFA9"/>
<feature type="transmembrane region" description="Helical" evidence="1">
    <location>
        <begin position="32"/>
        <end position="52"/>
    </location>
</feature>
<evidence type="ECO:0000256" key="1">
    <source>
        <dbReference type="SAM" id="Phobius"/>
    </source>
</evidence>
<organism evidence="2">
    <name type="scientific">Euplotes crassus</name>
    <dbReference type="NCBI Taxonomy" id="5936"/>
    <lineage>
        <taxon>Eukaryota</taxon>
        <taxon>Sar</taxon>
        <taxon>Alveolata</taxon>
        <taxon>Ciliophora</taxon>
        <taxon>Intramacronucleata</taxon>
        <taxon>Spirotrichea</taxon>
        <taxon>Hypotrichia</taxon>
        <taxon>Euplotida</taxon>
        <taxon>Euplotidae</taxon>
        <taxon>Moneuplotes</taxon>
    </lineage>
</organism>
<protein>
    <recommendedName>
        <fullName evidence="3">EamA domain-containing protein</fullName>
    </recommendedName>
</protein>
<keyword evidence="1" id="KW-0812">Transmembrane</keyword>
<gene>
    <name evidence="2" type="ORF">ECRA1380_LOCUS5249</name>
</gene>
<dbReference type="EMBL" id="HBIK01011248">
    <property type="protein sequence ID" value="CAE0380288.1"/>
    <property type="molecule type" value="Transcribed_RNA"/>
</dbReference>
<feature type="transmembrane region" description="Helical" evidence="1">
    <location>
        <begin position="89"/>
        <end position="108"/>
    </location>
</feature>
<evidence type="ECO:0008006" key="3">
    <source>
        <dbReference type="Google" id="ProtNLM"/>
    </source>
</evidence>
<proteinExistence type="predicted"/>
<keyword evidence="1" id="KW-0472">Membrane</keyword>